<keyword evidence="1" id="KW-1133">Transmembrane helix</keyword>
<dbReference type="AlphaFoldDB" id="C7NUY3"/>
<dbReference type="HOGENOM" id="CLU_2857037_0_0_2"/>
<evidence type="ECO:0000313" key="2">
    <source>
        <dbReference type="EMBL" id="ACV11146.1"/>
    </source>
</evidence>
<name>C7NUY3_HALUD</name>
<keyword evidence="3" id="KW-1185">Reference proteome</keyword>
<sequence>MQMTTDVNGTKGVLTGLIGLVGTVVFLGLFVYPLQYGLKESAAVAGLIVLAGLWEFVLDSAELG</sequence>
<feature type="transmembrane region" description="Helical" evidence="1">
    <location>
        <begin position="41"/>
        <end position="58"/>
    </location>
</feature>
<dbReference type="EMBL" id="CP001687">
    <property type="protein sequence ID" value="ACV11146.1"/>
    <property type="molecule type" value="Genomic_DNA"/>
</dbReference>
<evidence type="ECO:0000313" key="3">
    <source>
        <dbReference type="Proteomes" id="UP000002071"/>
    </source>
</evidence>
<evidence type="ECO:0000256" key="1">
    <source>
        <dbReference type="SAM" id="Phobius"/>
    </source>
</evidence>
<feature type="transmembrane region" description="Helical" evidence="1">
    <location>
        <begin position="12"/>
        <end position="35"/>
    </location>
</feature>
<dbReference type="Proteomes" id="UP000002071">
    <property type="component" value="Chromosome"/>
</dbReference>
<gene>
    <name evidence="2" type="ordered locus">Huta_0963</name>
</gene>
<proteinExistence type="predicted"/>
<dbReference type="STRING" id="519442.Huta_0963"/>
<accession>C7NUY3</accession>
<reference evidence="2 3" key="1">
    <citation type="journal article" date="2009" name="Stand. Genomic Sci.">
        <title>Complete genome sequence of Halorhabdus utahensis type strain (AX-2).</title>
        <authorList>
            <person name="Anderson I."/>
            <person name="Tindall B.J."/>
            <person name="Pomrenke H."/>
            <person name="Goker M."/>
            <person name="Lapidus A."/>
            <person name="Nolan M."/>
            <person name="Copeland A."/>
            <person name="Glavina Del Rio T."/>
            <person name="Chen F."/>
            <person name="Tice H."/>
            <person name="Cheng J.F."/>
            <person name="Lucas S."/>
            <person name="Chertkov O."/>
            <person name="Bruce D."/>
            <person name="Brettin T."/>
            <person name="Detter J.C."/>
            <person name="Han C."/>
            <person name="Goodwin L."/>
            <person name="Land M."/>
            <person name="Hauser L."/>
            <person name="Chang Y.J."/>
            <person name="Jeffries C.D."/>
            <person name="Pitluck S."/>
            <person name="Pati A."/>
            <person name="Mavromatis K."/>
            <person name="Ivanova N."/>
            <person name="Ovchinnikova G."/>
            <person name="Chen A."/>
            <person name="Palaniappan K."/>
            <person name="Chain P."/>
            <person name="Rohde M."/>
            <person name="Bristow J."/>
            <person name="Eisen J.A."/>
            <person name="Markowitz V."/>
            <person name="Hugenholtz P."/>
            <person name="Kyrpides N.C."/>
            <person name="Klenk H.P."/>
        </authorList>
    </citation>
    <scope>NUCLEOTIDE SEQUENCE [LARGE SCALE GENOMIC DNA]</scope>
    <source>
        <strain evidence="3">DSM 12940 / JCM 11049 / AX-2</strain>
    </source>
</reference>
<keyword evidence="1" id="KW-0472">Membrane</keyword>
<keyword evidence="1" id="KW-0812">Transmembrane</keyword>
<organism evidence="2 3">
    <name type="scientific">Halorhabdus utahensis (strain DSM 12940 / JCM 11049 / AX-2)</name>
    <dbReference type="NCBI Taxonomy" id="519442"/>
    <lineage>
        <taxon>Archaea</taxon>
        <taxon>Methanobacteriati</taxon>
        <taxon>Methanobacteriota</taxon>
        <taxon>Stenosarchaea group</taxon>
        <taxon>Halobacteria</taxon>
        <taxon>Halobacteriales</taxon>
        <taxon>Haloarculaceae</taxon>
        <taxon>Halorhabdus</taxon>
    </lineage>
</organism>
<protein>
    <submittedName>
        <fullName evidence="2">Uncharacterized protein</fullName>
    </submittedName>
</protein>
<dbReference type="KEGG" id="hut:Huta_0963"/>